<protein>
    <submittedName>
        <fullName evidence="2">Uncharacterized protein</fullName>
    </submittedName>
</protein>
<dbReference type="Proteomes" id="UP000887576">
    <property type="component" value="Unplaced"/>
</dbReference>
<proteinExistence type="predicted"/>
<accession>A0AC34RHB0</accession>
<evidence type="ECO:0000313" key="2">
    <source>
        <dbReference type="WBParaSite" id="JU765_v2.g6984.t1"/>
    </source>
</evidence>
<dbReference type="WBParaSite" id="JU765_v2.g6984.t1">
    <property type="protein sequence ID" value="JU765_v2.g6984.t1"/>
    <property type="gene ID" value="JU765_v2.g6984"/>
</dbReference>
<sequence>MTSNVLFGRECYGGWGYDAKTGIFISDGQMKYDFISPPKVNSSTHDFDSVTQKQHGKFVEKLFGNCRDFIEAIVNRNENAQNLIEFSMENSGTVGFISHVTVESRRSSYYVEKCFPEATHFVRRVLFGLRMLVFFDEKNADLLGDGDKKEILDRIWKQEQNLTENQENILCSVLIFSNNPSKMKKLTMREILDIILLPTNYICSLSCDLQPLPSPYYYPGKDDERFEIMTDQIFEIYWIKKSLENKIRMLSMNQLSNGVYQAEYSYDKLMPKLNAVTNFWNQKIQQCADLLAGKDVSIYDLWSTFPTAILLVIKKDLEA</sequence>
<name>A0AC34RHB0_9BILA</name>
<organism evidence="1 2">
    <name type="scientific">Panagrolaimus sp. JU765</name>
    <dbReference type="NCBI Taxonomy" id="591449"/>
    <lineage>
        <taxon>Eukaryota</taxon>
        <taxon>Metazoa</taxon>
        <taxon>Ecdysozoa</taxon>
        <taxon>Nematoda</taxon>
        <taxon>Chromadorea</taxon>
        <taxon>Rhabditida</taxon>
        <taxon>Tylenchina</taxon>
        <taxon>Panagrolaimomorpha</taxon>
        <taxon>Panagrolaimoidea</taxon>
        <taxon>Panagrolaimidae</taxon>
        <taxon>Panagrolaimus</taxon>
    </lineage>
</organism>
<reference evidence="2" key="1">
    <citation type="submission" date="2022-11" db="UniProtKB">
        <authorList>
            <consortium name="WormBaseParasite"/>
        </authorList>
    </citation>
    <scope>IDENTIFICATION</scope>
</reference>
<evidence type="ECO:0000313" key="1">
    <source>
        <dbReference type="Proteomes" id="UP000887576"/>
    </source>
</evidence>